<evidence type="ECO:0000313" key="1">
    <source>
        <dbReference type="EMBL" id="KAH7937859.1"/>
    </source>
</evidence>
<evidence type="ECO:0000313" key="2">
    <source>
        <dbReference type="Proteomes" id="UP000821865"/>
    </source>
</evidence>
<reference evidence="1" key="1">
    <citation type="submission" date="2020-05" db="EMBL/GenBank/DDBJ databases">
        <title>Large-scale comparative analyses of tick genomes elucidate their genetic diversity and vector capacities.</title>
        <authorList>
            <person name="Jia N."/>
            <person name="Wang J."/>
            <person name="Shi W."/>
            <person name="Du L."/>
            <person name="Sun Y."/>
            <person name="Zhan W."/>
            <person name="Jiang J."/>
            <person name="Wang Q."/>
            <person name="Zhang B."/>
            <person name="Ji P."/>
            <person name="Sakyi L.B."/>
            <person name="Cui X."/>
            <person name="Yuan T."/>
            <person name="Jiang B."/>
            <person name="Yang W."/>
            <person name="Lam T.T.-Y."/>
            <person name="Chang Q."/>
            <person name="Ding S."/>
            <person name="Wang X."/>
            <person name="Zhu J."/>
            <person name="Ruan X."/>
            <person name="Zhao L."/>
            <person name="Wei J."/>
            <person name="Que T."/>
            <person name="Du C."/>
            <person name="Cheng J."/>
            <person name="Dai P."/>
            <person name="Han X."/>
            <person name="Huang E."/>
            <person name="Gao Y."/>
            <person name="Liu J."/>
            <person name="Shao H."/>
            <person name="Ye R."/>
            <person name="Li L."/>
            <person name="Wei W."/>
            <person name="Wang X."/>
            <person name="Wang C."/>
            <person name="Yang T."/>
            <person name="Huo Q."/>
            <person name="Li W."/>
            <person name="Guo W."/>
            <person name="Chen H."/>
            <person name="Zhou L."/>
            <person name="Ni X."/>
            <person name="Tian J."/>
            <person name="Zhou Y."/>
            <person name="Sheng Y."/>
            <person name="Liu T."/>
            <person name="Pan Y."/>
            <person name="Xia L."/>
            <person name="Li J."/>
            <person name="Zhao F."/>
            <person name="Cao W."/>
        </authorList>
    </citation>
    <scope>NUCLEOTIDE SEQUENCE</scope>
    <source>
        <strain evidence="1">Dsil-2018</strain>
    </source>
</reference>
<comment type="caution">
    <text evidence="1">The sequence shown here is derived from an EMBL/GenBank/DDBJ whole genome shotgun (WGS) entry which is preliminary data.</text>
</comment>
<organism evidence="1 2">
    <name type="scientific">Dermacentor silvarum</name>
    <name type="common">Tick</name>
    <dbReference type="NCBI Taxonomy" id="543639"/>
    <lineage>
        <taxon>Eukaryota</taxon>
        <taxon>Metazoa</taxon>
        <taxon>Ecdysozoa</taxon>
        <taxon>Arthropoda</taxon>
        <taxon>Chelicerata</taxon>
        <taxon>Arachnida</taxon>
        <taxon>Acari</taxon>
        <taxon>Parasitiformes</taxon>
        <taxon>Ixodida</taxon>
        <taxon>Ixodoidea</taxon>
        <taxon>Ixodidae</taxon>
        <taxon>Rhipicephalinae</taxon>
        <taxon>Dermacentor</taxon>
    </lineage>
</organism>
<name>A0ACB8CAH1_DERSI</name>
<gene>
    <name evidence="1" type="ORF">HPB49_016880</name>
</gene>
<dbReference type="Proteomes" id="UP000821865">
    <property type="component" value="Chromosome 8"/>
</dbReference>
<protein>
    <submittedName>
        <fullName evidence="1">Uncharacterized protein</fullName>
    </submittedName>
</protein>
<dbReference type="EMBL" id="CM023477">
    <property type="protein sequence ID" value="KAH7937859.1"/>
    <property type="molecule type" value="Genomic_DNA"/>
</dbReference>
<accession>A0ACB8CAH1</accession>
<proteinExistence type="predicted"/>
<sequence length="305" mass="33851">MNFSVKMLNSSSVGKLPAISISRGVPVSKAYIHNHTFLAATHKQLLDAVSHLEQSTSHLQVSCTNPVLTTSVQLPLDCWDVLQDGHNSSGVYRIQPSGSPEAIMVYCNMDSDGGGWTVVQRRLDGSTDFQRSWTDYKYGFGNTASEFWLGNNQIHHLTSQRLYQVRVDLEDFDGQHAHALYAYFAIGSEREKFALKLLGKYEGGDAGDGLSTHAAMAFSTWDVDNDQWGDGSCAREHQGAWWYNQCGSSSLNGDYLQGPGQLQLQGPYWLPWPSVLRSSSIMLRPAHRQLNGPEQSYKAATVQED</sequence>
<keyword evidence="2" id="KW-1185">Reference proteome</keyword>